<evidence type="ECO:0000256" key="2">
    <source>
        <dbReference type="SAM" id="MobiDB-lite"/>
    </source>
</evidence>
<comment type="caution">
    <text evidence="3">The sequence shown here is derived from an EMBL/GenBank/DDBJ whole genome shotgun (WGS) entry which is preliminary data.</text>
</comment>
<gene>
    <name evidence="3" type="ORF">DCAF_LOCUS19020</name>
</gene>
<dbReference type="PANTHER" id="PTHR23172:SF91">
    <property type="entry name" value="J DOMAIN-CONTAINING PROTEIN"/>
    <property type="match status" value="1"/>
</dbReference>
<feature type="region of interest" description="Disordered" evidence="2">
    <location>
        <begin position="753"/>
        <end position="773"/>
    </location>
</feature>
<dbReference type="PANTHER" id="PTHR23172">
    <property type="entry name" value="AUXILIN/CYCLIN G-ASSOCIATED KINASE-RELATED"/>
    <property type="match status" value="1"/>
</dbReference>
<protein>
    <recommendedName>
        <fullName evidence="5">Auxilin-like protein 1</fullName>
    </recommendedName>
</protein>
<evidence type="ECO:0000313" key="4">
    <source>
        <dbReference type="Proteomes" id="UP001314170"/>
    </source>
</evidence>
<dbReference type="AlphaFoldDB" id="A0AAV1S4J1"/>
<feature type="compositionally biased region" description="Basic and acidic residues" evidence="2">
    <location>
        <begin position="621"/>
        <end position="690"/>
    </location>
</feature>
<keyword evidence="1" id="KW-0175">Coiled coil</keyword>
<sequence length="773" mass="86731">MEHQQVSSISAAAPFSKKLSSGRVYGGKHVYDGVFSGGGGAAKLGTRVEDYREIFGGSGATGSSIPILDVPELNENIKVSSVGSQRVDYAKIFGGFGDADFGLPHEKFFAKPKKVKSSIDGTRSPAEARSWNAGSKHSNVSKERKGSSPEASFQPFDGVKQFNLSYNKSNPGNKNGTNGMTHFAELHAVPGYTFLVDEITPSKMAEGGKPERSVLNDACLNVNVSNRVKEDTARRKPVSGPQSSIAVSNSFKSTAEFQKKSSQTRSFSNDLPFDAFEIGLGRHPPSSSPSNSGYNNGGTKLSMNSKFGVSRNDASRGASGNYSPAFSDEEMDANSDAAASAAALRKAIEEAQMKIKIAKELMARKKEGLQNRAKTSFNNGWKAQKSEVKTAERLKRSNELVGLEMGEKEDTPKQEFTVLSEPNATKASQLTSDFEDEKKSSVANSAIGEMHGMESKSNRTDNRLEEAEEWESTEEFFEAGDYEEHTQMSSEFEQADKAGKMASYDHENKWREKGTAAEKIKMPVECGEEVFKEDKVEEELNPVVGTFQWNLYSNFIKPAKKLHHQEENEEKMRISNNHEEADQTPVVSNEWEDCETKLEKLHQPEGKTKLPTQELEENEDMKELKDGHEWVEIEKKQREAQDHKEMENRPGEVLIREDNERSPDQTYEKKENEVQQEDWDRVECGMKQEGDWSLEENEEKQNDLHMGSDISGEDGRTEWTKKLEQFVEDEEILKKSDQMNETEKIQEMMCEEVETKRLSSESYQGEKMRRPWK</sequence>
<dbReference type="GO" id="GO:0031982">
    <property type="term" value="C:vesicle"/>
    <property type="evidence" value="ECO:0007669"/>
    <property type="project" value="TreeGrafter"/>
</dbReference>
<accession>A0AAV1S4J1</accession>
<dbReference type="GO" id="GO:0072583">
    <property type="term" value="P:clathrin-dependent endocytosis"/>
    <property type="evidence" value="ECO:0007669"/>
    <property type="project" value="TreeGrafter"/>
</dbReference>
<feature type="compositionally biased region" description="Low complexity" evidence="2">
    <location>
        <begin position="284"/>
        <end position="298"/>
    </location>
</feature>
<proteinExistence type="predicted"/>
<evidence type="ECO:0000256" key="1">
    <source>
        <dbReference type="SAM" id="Coils"/>
    </source>
</evidence>
<feature type="compositionally biased region" description="Basic and acidic residues" evidence="2">
    <location>
        <begin position="594"/>
        <end position="608"/>
    </location>
</feature>
<evidence type="ECO:0000313" key="3">
    <source>
        <dbReference type="EMBL" id="CAK7346344.1"/>
    </source>
</evidence>
<feature type="region of interest" description="Disordered" evidence="2">
    <location>
        <begin position="114"/>
        <end position="155"/>
    </location>
</feature>
<dbReference type="GO" id="GO:0072318">
    <property type="term" value="P:clathrin coat disassembly"/>
    <property type="evidence" value="ECO:0007669"/>
    <property type="project" value="TreeGrafter"/>
</dbReference>
<dbReference type="GO" id="GO:0005737">
    <property type="term" value="C:cytoplasm"/>
    <property type="evidence" value="ECO:0007669"/>
    <property type="project" value="TreeGrafter"/>
</dbReference>
<dbReference type="GO" id="GO:0030276">
    <property type="term" value="F:clathrin binding"/>
    <property type="evidence" value="ECO:0007669"/>
    <property type="project" value="TreeGrafter"/>
</dbReference>
<evidence type="ECO:0008006" key="5">
    <source>
        <dbReference type="Google" id="ProtNLM"/>
    </source>
</evidence>
<feature type="compositionally biased region" description="Basic and acidic residues" evidence="2">
    <location>
        <begin position="564"/>
        <end position="581"/>
    </location>
</feature>
<feature type="region of interest" description="Disordered" evidence="2">
    <location>
        <begin position="562"/>
        <end position="716"/>
    </location>
</feature>
<reference evidence="3 4" key="1">
    <citation type="submission" date="2024-01" db="EMBL/GenBank/DDBJ databases">
        <authorList>
            <person name="Waweru B."/>
        </authorList>
    </citation>
    <scope>NUCLEOTIDE SEQUENCE [LARGE SCALE GENOMIC DNA]</scope>
</reference>
<feature type="region of interest" description="Disordered" evidence="2">
    <location>
        <begin position="278"/>
        <end position="328"/>
    </location>
</feature>
<dbReference type="EMBL" id="CAWUPB010001173">
    <property type="protein sequence ID" value="CAK7346344.1"/>
    <property type="molecule type" value="Genomic_DNA"/>
</dbReference>
<organism evidence="3 4">
    <name type="scientific">Dovyalis caffra</name>
    <dbReference type="NCBI Taxonomy" id="77055"/>
    <lineage>
        <taxon>Eukaryota</taxon>
        <taxon>Viridiplantae</taxon>
        <taxon>Streptophyta</taxon>
        <taxon>Embryophyta</taxon>
        <taxon>Tracheophyta</taxon>
        <taxon>Spermatophyta</taxon>
        <taxon>Magnoliopsida</taxon>
        <taxon>eudicotyledons</taxon>
        <taxon>Gunneridae</taxon>
        <taxon>Pentapetalae</taxon>
        <taxon>rosids</taxon>
        <taxon>fabids</taxon>
        <taxon>Malpighiales</taxon>
        <taxon>Salicaceae</taxon>
        <taxon>Flacourtieae</taxon>
        <taxon>Dovyalis</taxon>
    </lineage>
</organism>
<keyword evidence="4" id="KW-1185">Reference proteome</keyword>
<dbReference type="Proteomes" id="UP001314170">
    <property type="component" value="Unassembled WGS sequence"/>
</dbReference>
<name>A0AAV1S4J1_9ROSI</name>
<feature type="coiled-coil region" evidence="1">
    <location>
        <begin position="341"/>
        <end position="368"/>
    </location>
</feature>